<dbReference type="AlphaFoldDB" id="A0A382GQI4"/>
<protein>
    <submittedName>
        <fullName evidence="1">Uncharacterized protein</fullName>
    </submittedName>
</protein>
<organism evidence="1">
    <name type="scientific">marine metagenome</name>
    <dbReference type="NCBI Taxonomy" id="408172"/>
    <lineage>
        <taxon>unclassified sequences</taxon>
        <taxon>metagenomes</taxon>
        <taxon>ecological metagenomes</taxon>
    </lineage>
</organism>
<name>A0A382GQI4_9ZZZZ</name>
<evidence type="ECO:0000313" key="1">
    <source>
        <dbReference type="EMBL" id="SVB76411.1"/>
    </source>
</evidence>
<reference evidence="1" key="1">
    <citation type="submission" date="2018-05" db="EMBL/GenBank/DDBJ databases">
        <authorList>
            <person name="Lanie J.A."/>
            <person name="Ng W.-L."/>
            <person name="Kazmierczak K.M."/>
            <person name="Andrzejewski T.M."/>
            <person name="Davidsen T.M."/>
            <person name="Wayne K.J."/>
            <person name="Tettelin H."/>
            <person name="Glass J.I."/>
            <person name="Rusch D."/>
            <person name="Podicherti R."/>
            <person name="Tsui H.-C.T."/>
            <person name="Winkler M.E."/>
        </authorList>
    </citation>
    <scope>NUCLEOTIDE SEQUENCE</scope>
</reference>
<accession>A0A382GQI4</accession>
<gene>
    <name evidence="1" type="ORF">METZ01_LOCUS229265</name>
</gene>
<proteinExistence type="predicted"/>
<sequence>MLILHCGNAKLTCLERLIAKMSNLECLQLLVADSCGPFHCIGALTTEGFSTENRP</sequence>
<dbReference type="EMBL" id="UINC01056412">
    <property type="protein sequence ID" value="SVB76411.1"/>
    <property type="molecule type" value="Genomic_DNA"/>
</dbReference>